<gene>
    <name evidence="1" type="ORF">PR048_020109</name>
</gene>
<accession>A0ABQ9H5L1</accession>
<reference evidence="1 2" key="1">
    <citation type="submission" date="2023-02" db="EMBL/GenBank/DDBJ databases">
        <title>LHISI_Scaffold_Assembly.</title>
        <authorList>
            <person name="Stuart O.P."/>
            <person name="Cleave R."/>
            <person name="Magrath M.J.L."/>
            <person name="Mikheyev A.S."/>
        </authorList>
    </citation>
    <scope>NUCLEOTIDE SEQUENCE [LARGE SCALE GENOMIC DNA]</scope>
    <source>
        <strain evidence="1">Daus_M_001</strain>
        <tissue evidence="1">Leg muscle</tissue>
    </source>
</reference>
<dbReference type="InterPro" id="IPR050951">
    <property type="entry name" value="Retrovirus_Pol_polyprotein"/>
</dbReference>
<proteinExistence type="predicted"/>
<dbReference type="Proteomes" id="UP001159363">
    <property type="component" value="Chromosome 6"/>
</dbReference>
<name>A0ABQ9H5L1_9NEOP</name>
<dbReference type="PANTHER" id="PTHR37984:SF5">
    <property type="entry name" value="PROTEIN NYNRIN-LIKE"/>
    <property type="match status" value="1"/>
</dbReference>
<dbReference type="InterPro" id="IPR012337">
    <property type="entry name" value="RNaseH-like_sf"/>
</dbReference>
<organism evidence="1 2">
    <name type="scientific">Dryococelus australis</name>
    <dbReference type="NCBI Taxonomy" id="614101"/>
    <lineage>
        <taxon>Eukaryota</taxon>
        <taxon>Metazoa</taxon>
        <taxon>Ecdysozoa</taxon>
        <taxon>Arthropoda</taxon>
        <taxon>Hexapoda</taxon>
        <taxon>Insecta</taxon>
        <taxon>Pterygota</taxon>
        <taxon>Neoptera</taxon>
        <taxon>Polyneoptera</taxon>
        <taxon>Phasmatodea</taxon>
        <taxon>Verophasmatodea</taxon>
        <taxon>Anareolatae</taxon>
        <taxon>Phasmatidae</taxon>
        <taxon>Eurycanthinae</taxon>
        <taxon>Dryococelus</taxon>
    </lineage>
</organism>
<keyword evidence="2" id="KW-1185">Reference proteome</keyword>
<dbReference type="PANTHER" id="PTHR37984">
    <property type="entry name" value="PROTEIN CBG26694"/>
    <property type="match status" value="1"/>
</dbReference>
<sequence>MRLICFEYRVVHVLRKSIYILNALLRAIAKDPSKDSGDVAEEELFIQIIIAETPFSDTRTGELGKAQEKDAESCLLKSCIQEGFREKNKLWAFRDQLLFYGGLFMYGARIFVPSGLLQEMLPWIHDGHMGFMKYHRQTKLLNLTSTTLIERMKNIFAHHGMPEEVHTDGGMQFMSAEFQKFAKKYGTAESVMKVANNILSKSADPNLGLLANMAPPLESGLSPAELQFGRALRTTLSVIDLKQQSTKERPEFKNLKKQKL</sequence>
<dbReference type="SUPFAM" id="SSF53098">
    <property type="entry name" value="Ribonuclease H-like"/>
    <property type="match status" value="1"/>
</dbReference>
<evidence type="ECO:0000313" key="2">
    <source>
        <dbReference type="Proteomes" id="UP001159363"/>
    </source>
</evidence>
<dbReference type="Gene3D" id="3.30.420.10">
    <property type="entry name" value="Ribonuclease H-like superfamily/Ribonuclease H"/>
    <property type="match status" value="1"/>
</dbReference>
<dbReference type="InterPro" id="IPR036397">
    <property type="entry name" value="RNaseH_sf"/>
</dbReference>
<dbReference type="EMBL" id="JARBHB010000007">
    <property type="protein sequence ID" value="KAJ8879501.1"/>
    <property type="molecule type" value="Genomic_DNA"/>
</dbReference>
<evidence type="ECO:0008006" key="3">
    <source>
        <dbReference type="Google" id="ProtNLM"/>
    </source>
</evidence>
<evidence type="ECO:0000313" key="1">
    <source>
        <dbReference type="EMBL" id="KAJ8879501.1"/>
    </source>
</evidence>
<comment type="caution">
    <text evidence="1">The sequence shown here is derived from an EMBL/GenBank/DDBJ whole genome shotgun (WGS) entry which is preliminary data.</text>
</comment>
<protein>
    <recommendedName>
        <fullName evidence="3">Integrase catalytic domain-containing protein</fullName>
    </recommendedName>
</protein>